<dbReference type="Proteomes" id="UP000245771">
    <property type="component" value="Unassembled WGS sequence"/>
</dbReference>
<gene>
    <name evidence="3" type="ORF">FA14DRAFT_158503</name>
</gene>
<name>A0A316V2K5_9BASI</name>
<feature type="compositionally biased region" description="Basic and acidic residues" evidence="1">
    <location>
        <begin position="112"/>
        <end position="125"/>
    </location>
</feature>
<evidence type="ECO:0000313" key="4">
    <source>
        <dbReference type="Proteomes" id="UP000245771"/>
    </source>
</evidence>
<accession>A0A316V2K5</accession>
<feature type="chain" id="PRO_5016285336" evidence="2">
    <location>
        <begin position="20"/>
        <end position="253"/>
    </location>
</feature>
<dbReference type="AlphaFoldDB" id="A0A316V2K5"/>
<reference evidence="3 4" key="1">
    <citation type="journal article" date="2018" name="Mol. Biol. Evol.">
        <title>Broad Genomic Sampling Reveals a Smut Pathogenic Ancestry of the Fungal Clade Ustilaginomycotina.</title>
        <authorList>
            <person name="Kijpornyongpan T."/>
            <person name="Mondo S.J."/>
            <person name="Barry K."/>
            <person name="Sandor L."/>
            <person name="Lee J."/>
            <person name="Lipzen A."/>
            <person name="Pangilinan J."/>
            <person name="LaButti K."/>
            <person name="Hainaut M."/>
            <person name="Henrissat B."/>
            <person name="Grigoriev I.V."/>
            <person name="Spatafora J.W."/>
            <person name="Aime M.C."/>
        </authorList>
    </citation>
    <scope>NUCLEOTIDE SEQUENCE [LARGE SCALE GENOMIC DNA]</scope>
    <source>
        <strain evidence="3 4">MCA 3882</strain>
    </source>
</reference>
<feature type="compositionally biased region" description="Polar residues" evidence="1">
    <location>
        <begin position="129"/>
        <end position="141"/>
    </location>
</feature>
<evidence type="ECO:0000313" key="3">
    <source>
        <dbReference type="EMBL" id="PWN31692.1"/>
    </source>
</evidence>
<protein>
    <submittedName>
        <fullName evidence="3">Uncharacterized protein</fullName>
    </submittedName>
</protein>
<evidence type="ECO:0000256" key="1">
    <source>
        <dbReference type="SAM" id="MobiDB-lite"/>
    </source>
</evidence>
<sequence>MKFFAIIFLLICTCSSIQCASTTGLQHTKGTLEYHTWKLASAQQNFERATGEHRAAKAKPVQPGHEEAHSHEVMSKKTVTQLYRGKIKKNQNNVNDLERNLKLPGPKTTKYIVDKDNARAERAQARENPSPTKNRPSSSSKTAEKQMTKGNYQYHYTKFKANDGKRKSILAEHAEMKKKGVPSGMDAEQHQNSLFQKQKMATYHEKEGNKNLSSMYDLENNLKVPGPKDLKYIEVKEQAKNPELARKKYNEIY</sequence>
<feature type="region of interest" description="Disordered" evidence="1">
    <location>
        <begin position="86"/>
        <end position="152"/>
    </location>
</feature>
<dbReference type="RefSeq" id="XP_025351994.1">
    <property type="nucleotide sequence ID" value="XM_025497968.1"/>
</dbReference>
<keyword evidence="2" id="KW-0732">Signal</keyword>
<feature type="signal peptide" evidence="2">
    <location>
        <begin position="1"/>
        <end position="19"/>
    </location>
</feature>
<keyword evidence="4" id="KW-1185">Reference proteome</keyword>
<dbReference type="FunCoup" id="A0A316V2K5">
    <property type="interactions" value="18"/>
</dbReference>
<proteinExistence type="predicted"/>
<dbReference type="InParanoid" id="A0A316V2K5"/>
<evidence type="ECO:0000256" key="2">
    <source>
        <dbReference type="SAM" id="SignalP"/>
    </source>
</evidence>
<dbReference type="EMBL" id="KZ819607">
    <property type="protein sequence ID" value="PWN31692.1"/>
    <property type="molecule type" value="Genomic_DNA"/>
</dbReference>
<organism evidence="3 4">
    <name type="scientific">Meira miltonrushii</name>
    <dbReference type="NCBI Taxonomy" id="1280837"/>
    <lineage>
        <taxon>Eukaryota</taxon>
        <taxon>Fungi</taxon>
        <taxon>Dikarya</taxon>
        <taxon>Basidiomycota</taxon>
        <taxon>Ustilaginomycotina</taxon>
        <taxon>Exobasidiomycetes</taxon>
        <taxon>Exobasidiales</taxon>
        <taxon>Brachybasidiaceae</taxon>
        <taxon>Meira</taxon>
    </lineage>
</organism>
<dbReference type="GeneID" id="37019749"/>